<feature type="transmembrane region" description="Helical" evidence="14">
    <location>
        <begin position="799"/>
        <end position="821"/>
    </location>
</feature>
<feature type="domain" description="GAIN-B" evidence="17">
    <location>
        <begin position="492"/>
        <end position="672"/>
    </location>
</feature>
<comment type="caution">
    <text evidence="11">Lacks conserved residue(s) required for the propagation of feature annotation.</text>
</comment>
<dbReference type="InterPro" id="IPR032471">
    <property type="entry name" value="AGRL2-4_GAIN_subdom_A"/>
</dbReference>
<evidence type="ECO:0000256" key="2">
    <source>
        <dbReference type="ARBA" id="ARBA00022473"/>
    </source>
</evidence>
<dbReference type="Gene3D" id="4.10.1240.10">
    <property type="entry name" value="GPCR, family 2, extracellular hormone receptor domain"/>
    <property type="match status" value="1"/>
</dbReference>
<proteinExistence type="predicted"/>
<dbReference type="SUPFAM" id="SSF57196">
    <property type="entry name" value="EGF/Laminin"/>
    <property type="match status" value="2"/>
</dbReference>
<keyword evidence="4 14" id="KW-0812">Transmembrane</keyword>
<feature type="domain" description="Laminin EGF-like" evidence="16">
    <location>
        <begin position="203"/>
        <end position="250"/>
    </location>
</feature>
<dbReference type="InterPro" id="IPR036445">
    <property type="entry name" value="GPCR_2_extracell_dom_sf"/>
</dbReference>
<comment type="subcellular location">
    <subcellularLocation>
        <location evidence="1">Cell membrane</location>
    </subcellularLocation>
</comment>
<evidence type="ECO:0000259" key="17">
    <source>
        <dbReference type="PROSITE" id="PS50221"/>
    </source>
</evidence>
<evidence type="ECO:0000256" key="6">
    <source>
        <dbReference type="ARBA" id="ARBA00022989"/>
    </source>
</evidence>
<dbReference type="InterPro" id="IPR001879">
    <property type="entry name" value="GPCR_2_extracellular_dom"/>
</dbReference>
<dbReference type="CDD" id="cd00055">
    <property type="entry name" value="EGF_Lam"/>
    <property type="match status" value="1"/>
</dbReference>
<evidence type="ECO:0000256" key="3">
    <source>
        <dbReference type="ARBA" id="ARBA00022475"/>
    </source>
</evidence>
<evidence type="ECO:0000259" key="15">
    <source>
        <dbReference type="PROSITE" id="PS50026"/>
    </source>
</evidence>
<evidence type="ECO:0000256" key="10">
    <source>
        <dbReference type="ARBA" id="ARBA00023292"/>
    </source>
</evidence>
<dbReference type="InterPro" id="IPR000742">
    <property type="entry name" value="EGF"/>
</dbReference>
<dbReference type="Pfam" id="PF00008">
    <property type="entry name" value="EGF"/>
    <property type="match status" value="1"/>
</dbReference>
<feature type="domain" description="EGF-like" evidence="15">
    <location>
        <begin position="66"/>
        <end position="102"/>
    </location>
</feature>
<keyword evidence="5" id="KW-0677">Repeat</keyword>
<feature type="region of interest" description="Disordered" evidence="13">
    <location>
        <begin position="878"/>
        <end position="1006"/>
    </location>
</feature>
<dbReference type="PROSITE" id="PS50027">
    <property type="entry name" value="EGF_LAM_2"/>
    <property type="match status" value="1"/>
</dbReference>
<dbReference type="SMART" id="SM00180">
    <property type="entry name" value="EGF_Lam"/>
    <property type="match status" value="1"/>
</dbReference>
<evidence type="ECO:0000256" key="11">
    <source>
        <dbReference type="PROSITE-ProRule" id="PRU00076"/>
    </source>
</evidence>
<dbReference type="SMART" id="SM00008">
    <property type="entry name" value="HormR"/>
    <property type="match status" value="1"/>
</dbReference>
<dbReference type="FunFam" id="2.10.25.10:FF:000011">
    <property type="entry name" value="Cadherin EGF LAG seven-pass G-type receptor"/>
    <property type="match status" value="1"/>
</dbReference>
<dbReference type="GO" id="GO:0005509">
    <property type="term" value="F:calcium ion binding"/>
    <property type="evidence" value="ECO:0007669"/>
    <property type="project" value="InterPro"/>
</dbReference>
<keyword evidence="20" id="KW-1185">Reference proteome</keyword>
<dbReference type="PROSITE" id="PS50221">
    <property type="entry name" value="GAIN_B"/>
    <property type="match status" value="1"/>
</dbReference>
<feature type="compositionally biased region" description="Basic and acidic residues" evidence="13">
    <location>
        <begin position="942"/>
        <end position="963"/>
    </location>
</feature>
<evidence type="ECO:0000256" key="4">
    <source>
        <dbReference type="ARBA" id="ARBA00022692"/>
    </source>
</evidence>
<comment type="caution">
    <text evidence="19">The sequence shown here is derived from an EMBL/GenBank/DDBJ whole genome shotgun (WGS) entry which is preliminary data.</text>
</comment>
<dbReference type="PANTHER" id="PTHR24026">
    <property type="entry name" value="FAT ATYPICAL CADHERIN-RELATED"/>
    <property type="match status" value="1"/>
</dbReference>
<dbReference type="PROSITE" id="PS00010">
    <property type="entry name" value="ASX_HYDROXYL"/>
    <property type="match status" value="1"/>
</dbReference>
<feature type="disulfide bond" evidence="11">
    <location>
        <begin position="92"/>
        <end position="101"/>
    </location>
</feature>
<reference evidence="19" key="2">
    <citation type="submission" date="2020-06" db="EMBL/GenBank/DDBJ databases">
        <authorList>
            <person name="Sheffer M."/>
        </authorList>
    </citation>
    <scope>NUCLEOTIDE SEQUENCE</scope>
</reference>
<dbReference type="SMART" id="SM00179">
    <property type="entry name" value="EGF_CA"/>
    <property type="match status" value="1"/>
</dbReference>
<dbReference type="EMBL" id="JABXBU010000001">
    <property type="protein sequence ID" value="KAF8796750.1"/>
    <property type="molecule type" value="Genomic_DNA"/>
</dbReference>
<dbReference type="FunFam" id="4.10.1240.10:FF:000021">
    <property type="entry name" value="Cadherin EGF LAG seven-pass G-type receptor"/>
    <property type="match status" value="1"/>
</dbReference>
<evidence type="ECO:0000256" key="9">
    <source>
        <dbReference type="ARBA" id="ARBA00023180"/>
    </source>
</evidence>
<keyword evidence="7 14" id="KW-0472">Membrane</keyword>
<dbReference type="CDD" id="cd00054">
    <property type="entry name" value="EGF_CA"/>
    <property type="match status" value="1"/>
</dbReference>
<dbReference type="GO" id="GO:0048468">
    <property type="term" value="P:cell development"/>
    <property type="evidence" value="ECO:0007669"/>
    <property type="project" value="UniProtKB-ARBA"/>
</dbReference>
<dbReference type="PROSITE" id="PS50026">
    <property type="entry name" value="EGF_3"/>
    <property type="match status" value="2"/>
</dbReference>
<feature type="domain" description="G-protein coupled receptors family 2 profile 1" evidence="18">
    <location>
        <begin position="235"/>
        <end position="308"/>
    </location>
</feature>
<keyword evidence="9" id="KW-0325">Glycoprotein</keyword>
<feature type="disulfide bond" evidence="11">
    <location>
        <begin position="136"/>
        <end position="145"/>
    </location>
</feature>
<dbReference type="Gene3D" id="2.10.25.10">
    <property type="entry name" value="Laminin"/>
    <property type="match status" value="2"/>
</dbReference>
<feature type="compositionally biased region" description="Low complexity" evidence="13">
    <location>
        <begin position="878"/>
        <end position="892"/>
    </location>
</feature>
<dbReference type="InterPro" id="IPR000203">
    <property type="entry name" value="GPS"/>
</dbReference>
<dbReference type="Proteomes" id="UP000807504">
    <property type="component" value="Unassembled WGS sequence"/>
</dbReference>
<dbReference type="InterPro" id="IPR057244">
    <property type="entry name" value="GAIN_B"/>
</dbReference>
<gene>
    <name evidence="19" type="ORF">HNY73_001092</name>
</gene>
<dbReference type="PROSITE" id="PS00022">
    <property type="entry name" value="EGF_1"/>
    <property type="match status" value="2"/>
</dbReference>
<evidence type="ECO:0000256" key="7">
    <source>
        <dbReference type="ARBA" id="ARBA00023136"/>
    </source>
</evidence>
<feature type="disulfide bond" evidence="12">
    <location>
        <begin position="224"/>
        <end position="233"/>
    </location>
</feature>
<keyword evidence="19" id="KW-0675">Receptor</keyword>
<feature type="region of interest" description="Disordered" evidence="13">
    <location>
        <begin position="465"/>
        <end position="489"/>
    </location>
</feature>
<dbReference type="Pfam" id="PF00053">
    <property type="entry name" value="EGF_laminin"/>
    <property type="match status" value="1"/>
</dbReference>
<evidence type="ECO:0000259" key="16">
    <source>
        <dbReference type="PROSITE" id="PS50027"/>
    </source>
</evidence>
<dbReference type="GO" id="GO:0004930">
    <property type="term" value="F:G protein-coupled receptor activity"/>
    <property type="evidence" value="ECO:0007669"/>
    <property type="project" value="InterPro"/>
</dbReference>
<feature type="disulfide bond" evidence="12">
    <location>
        <begin position="205"/>
        <end position="222"/>
    </location>
</feature>
<feature type="compositionally biased region" description="Polar residues" evidence="13">
    <location>
        <begin position="901"/>
        <end position="911"/>
    </location>
</feature>
<evidence type="ECO:0000313" key="19">
    <source>
        <dbReference type="EMBL" id="KAF8796750.1"/>
    </source>
</evidence>
<dbReference type="PROSITE" id="PS01248">
    <property type="entry name" value="EGF_LAM_1"/>
    <property type="match status" value="1"/>
</dbReference>
<organism evidence="19 20">
    <name type="scientific">Argiope bruennichi</name>
    <name type="common">Wasp spider</name>
    <name type="synonym">Aranea bruennichi</name>
    <dbReference type="NCBI Taxonomy" id="94029"/>
    <lineage>
        <taxon>Eukaryota</taxon>
        <taxon>Metazoa</taxon>
        <taxon>Ecdysozoa</taxon>
        <taxon>Arthropoda</taxon>
        <taxon>Chelicerata</taxon>
        <taxon>Arachnida</taxon>
        <taxon>Araneae</taxon>
        <taxon>Araneomorphae</taxon>
        <taxon>Entelegynae</taxon>
        <taxon>Araneoidea</taxon>
        <taxon>Araneidae</taxon>
        <taxon>Argiope</taxon>
    </lineage>
</organism>
<dbReference type="AlphaFoldDB" id="A0A8T0G3W8"/>
<evidence type="ECO:0000256" key="14">
    <source>
        <dbReference type="SAM" id="Phobius"/>
    </source>
</evidence>
<dbReference type="PANTHER" id="PTHR24026:SF51">
    <property type="entry name" value="PROTOCADHERIN-LIKE WING POLARITY PROTEIN STAN"/>
    <property type="match status" value="1"/>
</dbReference>
<keyword evidence="6 14" id="KW-1133">Transmembrane helix</keyword>
<dbReference type="InterPro" id="IPR002049">
    <property type="entry name" value="LE_dom"/>
</dbReference>
<dbReference type="Pfam" id="PF16489">
    <property type="entry name" value="GAIN"/>
    <property type="match status" value="1"/>
</dbReference>
<dbReference type="Pfam" id="PF01825">
    <property type="entry name" value="GPS"/>
    <property type="match status" value="1"/>
</dbReference>
<dbReference type="Gene3D" id="2.170.300.10">
    <property type="entry name" value="Tie2 ligand-binding domain superfamily"/>
    <property type="match status" value="1"/>
</dbReference>
<dbReference type="SMART" id="SM00303">
    <property type="entry name" value="GPS"/>
    <property type="match status" value="1"/>
</dbReference>
<keyword evidence="11" id="KW-0245">EGF-like domain</keyword>
<evidence type="ECO:0000256" key="5">
    <source>
        <dbReference type="ARBA" id="ARBA00022737"/>
    </source>
</evidence>
<evidence type="ECO:0000313" key="20">
    <source>
        <dbReference type="Proteomes" id="UP000807504"/>
    </source>
</evidence>
<protein>
    <submittedName>
        <fullName evidence="19">Cadherin EGF LAG seven-pass G-type receptor 2 like protein</fullName>
    </submittedName>
</protein>
<evidence type="ECO:0000259" key="18">
    <source>
        <dbReference type="PROSITE" id="PS50227"/>
    </source>
</evidence>
<feature type="domain" description="EGF-like" evidence="15">
    <location>
        <begin position="106"/>
        <end position="146"/>
    </location>
</feature>
<dbReference type="InterPro" id="IPR046338">
    <property type="entry name" value="GAIN_dom_sf"/>
</dbReference>
<dbReference type="Gene3D" id="2.60.220.50">
    <property type="match status" value="1"/>
</dbReference>
<evidence type="ECO:0000256" key="12">
    <source>
        <dbReference type="PROSITE-ProRule" id="PRU00460"/>
    </source>
</evidence>
<accession>A0A8T0G3W8</accession>
<feature type="disulfide bond" evidence="12">
    <location>
        <begin position="203"/>
        <end position="215"/>
    </location>
</feature>
<dbReference type="GO" id="GO:0098609">
    <property type="term" value="P:cell-cell adhesion"/>
    <property type="evidence" value="ECO:0007669"/>
    <property type="project" value="TreeGrafter"/>
</dbReference>
<evidence type="ECO:0000256" key="8">
    <source>
        <dbReference type="ARBA" id="ARBA00023157"/>
    </source>
</evidence>
<dbReference type="InterPro" id="IPR000152">
    <property type="entry name" value="EGF-type_Asp/Asn_hydroxyl_site"/>
</dbReference>
<evidence type="ECO:0000256" key="1">
    <source>
        <dbReference type="ARBA" id="ARBA00004236"/>
    </source>
</evidence>
<dbReference type="SMART" id="SM00181">
    <property type="entry name" value="EGF"/>
    <property type="match status" value="2"/>
</dbReference>
<keyword evidence="10 12" id="KW-0424">Laminin EGF-like domain</keyword>
<keyword evidence="2" id="KW-0217">Developmental protein</keyword>
<keyword evidence="3" id="KW-1003">Cell membrane</keyword>
<name>A0A8T0G3W8_ARGBR</name>
<dbReference type="InterPro" id="IPR001881">
    <property type="entry name" value="EGF-like_Ca-bd_dom"/>
</dbReference>
<keyword evidence="8 11" id="KW-1015">Disulfide bond</keyword>
<reference evidence="19" key="1">
    <citation type="journal article" date="2020" name="bioRxiv">
        <title>Chromosome-level reference genome of the European wasp spider Argiope bruennichi: a resource for studies on range expansion and evolutionary adaptation.</title>
        <authorList>
            <person name="Sheffer M.M."/>
            <person name="Hoppe A."/>
            <person name="Krehenwinkel H."/>
            <person name="Uhl G."/>
            <person name="Kuss A.W."/>
            <person name="Jensen L."/>
            <person name="Jensen C."/>
            <person name="Gillespie R.G."/>
            <person name="Hoff K.J."/>
            <person name="Prost S."/>
        </authorList>
    </citation>
    <scope>NUCLEOTIDE SEQUENCE</scope>
</reference>
<dbReference type="GO" id="GO:0005886">
    <property type="term" value="C:plasma membrane"/>
    <property type="evidence" value="ECO:0007669"/>
    <property type="project" value="UniProtKB-SubCell"/>
</dbReference>
<sequence>MSVERLEGHIRGLYVGKVSVGGVQPSEGPENLVFFNGCIQDVRIDMNRDAWLRPSLESNVKEGCRVQNPCHGNPCPHNSTCVDLWGHYKCECEVGFVGDKCLPVCEVNPCAEGSKCKPSSKFSLHDHHKYGYTCECDTLHTGEYCEVPLDHPCPSNWWGYPICGPCHCDTVKGYDANCNKTNGECTCEDKHFQPPHSDICFDCDCYATGSFGNRCDLITGQCKCRAGVIGRRCDSCSNPFAEVTLRGCEVVYDGCPQSFSKGIWWDRTLFDQESSHACPKGSVGKATRYCAQDTGWEEPDLFKCTSETFLELADQLAVIERDKLPLSTYFAVKISSDLRLATNLTKNLYGSDILIVDRMLYHVLKYETEQGGLNLTHRQDKDFIQNLVEAASKILEPRYTDMWNRIATFTNAGPEHLILMFEEYAKTLIKNQVDTFTEPFEVTSKNMVFGLDTVSSSELWSYPPGSERAAHNASTTPEKSQFVDASDPDDGPSVLIPKYNNFPKCKKFTDDITRAFIPLKILNIKSIEDVKTLKQKGMQIPKEAAIVAYAIYPTVGQMLPHIYDLSVRQRFGIMLSSNTPMMSLVTQPVNSSSTTQEKNSPNVRFKFKINDVSDHSSPQCAYWDYSQGSRGKWSTDGCVTLGANFMSAQPYINCSCSHLSTFGVLMDITDKEYFMEESTAQDVGILFGYCHLVADASRCLPHLLSAARPADQQQQHSQEPGRLHLPGTAALPYRPQAQETLGTERTLVYRSQMGSFKDVVTFIYVTAADRIVAWNCSLTPSRSNLGSCHSLSERILRSFTFHLLVIFLHYGIYIFVGYCIINKKVRQQLLHTWARMRGKKVPYDESLSGTRTTVVSRSALAYQNSSFDVLQRNMGISTSSTTSRSTTKTSSSPYRSDSHLKNTSTSTSHAGSDTRRRSSRKGYLYGRHRHKHRVVDDPDTGEINRQRTRDSDSESDLSLDHASLDLASSHSSDEDEYNGDTWKKKAAKKPPEVPPKPNITSESNLYGTNITPSKGFNLSPVSNVAPYTPYTSSWGLPRNILPSTPVGPCEGMGLTVGLPIAPWGRGREKGAQRLQDVSSYLDPNFTPELLGKHT</sequence>
<evidence type="ECO:0000256" key="13">
    <source>
        <dbReference type="SAM" id="MobiDB-lite"/>
    </source>
</evidence>
<dbReference type="PROSITE" id="PS50227">
    <property type="entry name" value="G_PROTEIN_RECEP_F2_3"/>
    <property type="match status" value="1"/>
</dbReference>
<dbReference type="Pfam" id="PF02793">
    <property type="entry name" value="HRM"/>
    <property type="match status" value="1"/>
</dbReference>